<dbReference type="Proteomes" id="UP001346869">
    <property type="component" value="Unassembled WGS sequence"/>
</dbReference>
<dbReference type="AlphaFoldDB" id="A0AAN7X7J2"/>
<comment type="caution">
    <text evidence="3">The sequence shown here is derived from an EMBL/GenBank/DDBJ whole genome shotgun (WGS) entry which is preliminary data.</text>
</comment>
<reference evidence="3 4" key="2">
    <citation type="journal article" date="2023" name="Mol. Biol. Evol.">
        <title>Genomics of Secondarily Temperate Adaptation in the Only Non-Antarctic Icefish.</title>
        <authorList>
            <person name="Rivera-Colon A.G."/>
            <person name="Rayamajhi N."/>
            <person name="Minhas B.F."/>
            <person name="Madrigal G."/>
            <person name="Bilyk K.T."/>
            <person name="Yoon V."/>
            <person name="Hune M."/>
            <person name="Gregory S."/>
            <person name="Cheng C.H.C."/>
            <person name="Catchen J.M."/>
        </authorList>
    </citation>
    <scope>NUCLEOTIDE SEQUENCE [LARGE SCALE GENOMIC DNA]</scope>
    <source>
        <strain evidence="3">JMC-PN-2008</strain>
    </source>
</reference>
<evidence type="ECO:0000313" key="3">
    <source>
        <dbReference type="EMBL" id="KAK5855414.1"/>
    </source>
</evidence>
<feature type="coiled-coil region" evidence="2">
    <location>
        <begin position="31"/>
        <end position="65"/>
    </location>
</feature>
<dbReference type="GO" id="GO:0005829">
    <property type="term" value="C:cytosol"/>
    <property type="evidence" value="ECO:0007669"/>
    <property type="project" value="TreeGrafter"/>
</dbReference>
<dbReference type="InterPro" id="IPR009643">
    <property type="entry name" value="HS1-bd"/>
</dbReference>
<protein>
    <recommendedName>
        <fullName evidence="5">Heat shock factor-binding protein 1-like</fullName>
    </recommendedName>
</protein>
<dbReference type="Gene3D" id="1.20.5.430">
    <property type="match status" value="1"/>
</dbReference>
<gene>
    <name evidence="3" type="ORF">PBY51_005515</name>
</gene>
<evidence type="ECO:0000256" key="1">
    <source>
        <dbReference type="ARBA" id="ARBA00006349"/>
    </source>
</evidence>
<dbReference type="EMBL" id="JAUZQC010000018">
    <property type="protein sequence ID" value="KAK5855414.1"/>
    <property type="molecule type" value="Genomic_DNA"/>
</dbReference>
<accession>A0AAN7X7J2</accession>
<keyword evidence="4" id="KW-1185">Reference proteome</keyword>
<sequence length="74" mass="8259">MSKTESKSAKDLTEAMEETMQRLQGQFKGISEQLESKIDEMGTRIDDLESNVSELMTQAGMEEQATSCHVTSKN</sequence>
<name>A0AAN7X7J2_ELEMC</name>
<comment type="similarity">
    <text evidence="1">Belongs to the HSBP1 family.</text>
</comment>
<dbReference type="PANTHER" id="PTHR19424:SF0">
    <property type="entry name" value="HEAT SHOCK FACTOR BINDING PROTEIN 1"/>
    <property type="match status" value="1"/>
</dbReference>
<dbReference type="GO" id="GO:0070370">
    <property type="term" value="P:cellular heat acclimation"/>
    <property type="evidence" value="ECO:0007669"/>
    <property type="project" value="TreeGrafter"/>
</dbReference>
<dbReference type="Pfam" id="PF06825">
    <property type="entry name" value="HSBP1"/>
    <property type="match status" value="1"/>
</dbReference>
<proteinExistence type="inferred from homology"/>
<evidence type="ECO:0000256" key="2">
    <source>
        <dbReference type="SAM" id="Coils"/>
    </source>
</evidence>
<dbReference type="GO" id="GO:0005634">
    <property type="term" value="C:nucleus"/>
    <property type="evidence" value="ECO:0007669"/>
    <property type="project" value="TreeGrafter"/>
</dbReference>
<keyword evidence="2" id="KW-0175">Coiled coil</keyword>
<dbReference type="PANTHER" id="PTHR19424">
    <property type="entry name" value="HEAT SHOCK FACTOR BINDING PROTEIN 1"/>
    <property type="match status" value="1"/>
</dbReference>
<evidence type="ECO:0000313" key="4">
    <source>
        <dbReference type="Proteomes" id="UP001346869"/>
    </source>
</evidence>
<organism evidence="3 4">
    <name type="scientific">Eleginops maclovinus</name>
    <name type="common">Patagonian blennie</name>
    <name type="synonym">Eleginus maclovinus</name>
    <dbReference type="NCBI Taxonomy" id="56733"/>
    <lineage>
        <taxon>Eukaryota</taxon>
        <taxon>Metazoa</taxon>
        <taxon>Chordata</taxon>
        <taxon>Craniata</taxon>
        <taxon>Vertebrata</taxon>
        <taxon>Euteleostomi</taxon>
        <taxon>Actinopterygii</taxon>
        <taxon>Neopterygii</taxon>
        <taxon>Teleostei</taxon>
        <taxon>Neoteleostei</taxon>
        <taxon>Acanthomorphata</taxon>
        <taxon>Eupercaria</taxon>
        <taxon>Perciformes</taxon>
        <taxon>Notothenioidei</taxon>
        <taxon>Eleginopidae</taxon>
        <taxon>Eleginops</taxon>
    </lineage>
</organism>
<reference evidence="3 4" key="1">
    <citation type="journal article" date="2023" name="Genes (Basel)">
        <title>Chromosome-Level Genome Assembly and Circadian Gene Repertoire of the Patagonia Blennie Eleginops maclovinus-The Closest Ancestral Proxy of Antarctic Cryonotothenioids.</title>
        <authorList>
            <person name="Cheng C.C."/>
            <person name="Rivera-Colon A.G."/>
            <person name="Minhas B.F."/>
            <person name="Wilson L."/>
            <person name="Rayamajhi N."/>
            <person name="Vargas-Chacoff L."/>
            <person name="Catchen J.M."/>
        </authorList>
    </citation>
    <scope>NUCLEOTIDE SEQUENCE [LARGE SCALE GENOMIC DNA]</scope>
    <source>
        <strain evidence="3">JMC-PN-2008</strain>
    </source>
</reference>
<evidence type="ECO:0008006" key="5">
    <source>
        <dbReference type="Google" id="ProtNLM"/>
    </source>
</evidence>
<dbReference type="GO" id="GO:0003714">
    <property type="term" value="F:transcription corepressor activity"/>
    <property type="evidence" value="ECO:0007669"/>
    <property type="project" value="InterPro"/>
</dbReference>